<dbReference type="OrthoDB" id="2928561at2759"/>
<dbReference type="EMBL" id="JANKHO010000699">
    <property type="protein sequence ID" value="KAJ3507061.1"/>
    <property type="molecule type" value="Genomic_DNA"/>
</dbReference>
<name>A0A9W8JWB7_9AGAR</name>
<reference evidence="3" key="1">
    <citation type="submission" date="2022-07" db="EMBL/GenBank/DDBJ databases">
        <title>Genome Sequence of Agrocybe chaxingu.</title>
        <authorList>
            <person name="Buettner E."/>
        </authorList>
    </citation>
    <scope>NUCLEOTIDE SEQUENCE</scope>
    <source>
        <strain evidence="3">MP-N11</strain>
    </source>
</reference>
<sequence length="306" mass="34062">MTNMLNNARDVDVSNTTFNINTVDHHSSNNPEFNLLLRDCTLAALADAEESSNAPKCDPDTRREVMAEITNWIMDDKATEILWLHGLAGAGKTALGQTLADLRWIDTDSDVGVPAHTGLPWSNKDIVKRIKEVPGIFHKNMKTQMNQLVLTPLYRVQSSAPYRFKRFLGRVQPRVIVVDGLDECSDSNSQCELLEVFANAAQDFRLPLRILIASRPDINSMITYVGRIPIKQIGLLTDVEQLVKKASGQFAYTATFVDYIKSDRRVYKSSSVYHFARPMNPVLAIGSPLPSYTVLHSEAHGSNSSA</sequence>
<gene>
    <name evidence="3" type="ORF">NLJ89_g6520</name>
</gene>
<dbReference type="Pfam" id="PF24883">
    <property type="entry name" value="NPHP3_N"/>
    <property type="match status" value="1"/>
</dbReference>
<evidence type="ECO:0000259" key="2">
    <source>
        <dbReference type="Pfam" id="PF24883"/>
    </source>
</evidence>
<evidence type="ECO:0000313" key="4">
    <source>
        <dbReference type="Proteomes" id="UP001148786"/>
    </source>
</evidence>
<proteinExistence type="predicted"/>
<organism evidence="3 4">
    <name type="scientific">Agrocybe chaxingu</name>
    <dbReference type="NCBI Taxonomy" id="84603"/>
    <lineage>
        <taxon>Eukaryota</taxon>
        <taxon>Fungi</taxon>
        <taxon>Dikarya</taxon>
        <taxon>Basidiomycota</taxon>
        <taxon>Agaricomycotina</taxon>
        <taxon>Agaricomycetes</taxon>
        <taxon>Agaricomycetidae</taxon>
        <taxon>Agaricales</taxon>
        <taxon>Agaricineae</taxon>
        <taxon>Strophariaceae</taxon>
        <taxon>Agrocybe</taxon>
    </lineage>
</organism>
<accession>A0A9W8JWB7</accession>
<dbReference type="Gene3D" id="3.40.50.300">
    <property type="entry name" value="P-loop containing nucleotide triphosphate hydrolases"/>
    <property type="match status" value="1"/>
</dbReference>
<feature type="domain" description="Nephrocystin 3-like N-terminal" evidence="2">
    <location>
        <begin position="171"/>
        <end position="215"/>
    </location>
</feature>
<keyword evidence="1" id="KW-0677">Repeat</keyword>
<dbReference type="InterPro" id="IPR056884">
    <property type="entry name" value="NPHP3-like_N"/>
</dbReference>
<evidence type="ECO:0000256" key="1">
    <source>
        <dbReference type="ARBA" id="ARBA00022737"/>
    </source>
</evidence>
<keyword evidence="4" id="KW-1185">Reference proteome</keyword>
<dbReference type="AlphaFoldDB" id="A0A9W8JWB7"/>
<comment type="caution">
    <text evidence="3">The sequence shown here is derived from an EMBL/GenBank/DDBJ whole genome shotgun (WGS) entry which is preliminary data.</text>
</comment>
<protein>
    <recommendedName>
        <fullName evidence="2">Nephrocystin 3-like N-terminal domain-containing protein</fullName>
    </recommendedName>
</protein>
<dbReference type="SUPFAM" id="SSF52540">
    <property type="entry name" value="P-loop containing nucleoside triphosphate hydrolases"/>
    <property type="match status" value="1"/>
</dbReference>
<dbReference type="InterPro" id="IPR027417">
    <property type="entry name" value="P-loop_NTPase"/>
</dbReference>
<dbReference type="Proteomes" id="UP001148786">
    <property type="component" value="Unassembled WGS sequence"/>
</dbReference>
<evidence type="ECO:0000313" key="3">
    <source>
        <dbReference type="EMBL" id="KAJ3507061.1"/>
    </source>
</evidence>